<dbReference type="RefSeq" id="WP_123576405.1">
    <property type="nucleotide sequence ID" value="NZ_RKHG01000001.1"/>
</dbReference>
<sequence>MQSHAVEGWLDLGEERWRSTVGFGPAGFEAYARLRVVPDPLWPGQCATEPAPADDAMPENEQVELLLHVLLAQTPPQEVNVAVWDGWGEDLSALPGVDEGWLAGVARRYRVRRQPRDELLEQGFGDLTPAFVWPQDRSWCFAFDVDPHWAGMGGSREFVTAALAIPGLDVVEADRDAEQPHHL</sequence>
<reference evidence="1 2" key="1">
    <citation type="submission" date="2018-11" db="EMBL/GenBank/DDBJ databases">
        <title>Sequencing the genomes of 1000 actinobacteria strains.</title>
        <authorList>
            <person name="Klenk H.-P."/>
        </authorList>
    </citation>
    <scope>NUCLEOTIDE SEQUENCE [LARGE SCALE GENOMIC DNA]</scope>
    <source>
        <strain evidence="1 2">DSM 10546</strain>
    </source>
</reference>
<dbReference type="EMBL" id="RKHG01000001">
    <property type="protein sequence ID" value="ROR55689.1"/>
    <property type="molecule type" value="Genomic_DNA"/>
</dbReference>
<accession>A0A3N1ZXW4</accession>
<name>A0A3N1ZXW4_9ACTN</name>
<dbReference type="Proteomes" id="UP000275749">
    <property type="component" value="Unassembled WGS sequence"/>
</dbReference>
<dbReference type="AlphaFoldDB" id="A0A3N1ZXW4"/>
<evidence type="ECO:0000313" key="2">
    <source>
        <dbReference type="Proteomes" id="UP000275749"/>
    </source>
</evidence>
<organism evidence="1 2">
    <name type="scientific">Luteococcus japonicus</name>
    <dbReference type="NCBI Taxonomy" id="33984"/>
    <lineage>
        <taxon>Bacteria</taxon>
        <taxon>Bacillati</taxon>
        <taxon>Actinomycetota</taxon>
        <taxon>Actinomycetes</taxon>
        <taxon>Propionibacteriales</taxon>
        <taxon>Propionibacteriaceae</taxon>
        <taxon>Luteococcus</taxon>
    </lineage>
</organism>
<proteinExistence type="predicted"/>
<protein>
    <submittedName>
        <fullName evidence="1">Uncharacterized protein</fullName>
    </submittedName>
</protein>
<evidence type="ECO:0000313" key="1">
    <source>
        <dbReference type="EMBL" id="ROR55689.1"/>
    </source>
</evidence>
<comment type="caution">
    <text evidence="1">The sequence shown here is derived from an EMBL/GenBank/DDBJ whole genome shotgun (WGS) entry which is preliminary data.</text>
</comment>
<gene>
    <name evidence="1" type="ORF">EDD41_2969</name>
</gene>